<dbReference type="Pfam" id="PF25362">
    <property type="entry name" value="bPH_11"/>
    <property type="match status" value="1"/>
</dbReference>
<protein>
    <recommendedName>
        <fullName evidence="1">PH domain-containing protein</fullName>
    </recommendedName>
</protein>
<dbReference type="AlphaFoldDB" id="A0A4Y8KSI8"/>
<sequence>MDRAVPTIIIAVVLLGVFTLMFRSWRKRSKRDSGTVAGYPVPSGTEMVLAVARGYYVATTPRDTPLERLFIPGLAFRARAEITATDAGVRLDLTGTGPVFVPTDAIELLTPATWAIDRVVETDGLVLLGWRLAPTPGATPEPGRSVDSYFRIIDPSDRARLVDAIRSIAAEATAPADRNESEV</sequence>
<dbReference type="Proteomes" id="UP000298218">
    <property type="component" value="Unassembled WGS sequence"/>
</dbReference>
<accession>A0A4Y8KSI8</accession>
<dbReference type="InterPro" id="IPR057446">
    <property type="entry name" value="PH_bac"/>
</dbReference>
<evidence type="ECO:0000313" key="3">
    <source>
        <dbReference type="Proteomes" id="UP000298218"/>
    </source>
</evidence>
<gene>
    <name evidence="2" type="ORF">E3T53_04690</name>
</gene>
<dbReference type="OrthoDB" id="3826692at2"/>
<reference evidence="2 3" key="1">
    <citation type="submission" date="2019-03" db="EMBL/GenBank/DDBJ databases">
        <title>Genomics of glacier-inhabiting Cryobacterium strains.</title>
        <authorList>
            <person name="Liu Q."/>
            <person name="Xin Y.-H."/>
        </authorList>
    </citation>
    <scope>NUCLEOTIDE SEQUENCE [LARGE SCALE GENOMIC DNA]</scope>
    <source>
        <strain evidence="2 3">CGMCC 1.4292</strain>
    </source>
</reference>
<feature type="domain" description="PH" evidence="1">
    <location>
        <begin position="45"/>
        <end position="165"/>
    </location>
</feature>
<keyword evidence="3" id="KW-1185">Reference proteome</keyword>
<proteinExistence type="predicted"/>
<evidence type="ECO:0000313" key="2">
    <source>
        <dbReference type="EMBL" id="TFD80380.1"/>
    </source>
</evidence>
<dbReference type="RefSeq" id="WP_134171675.1">
    <property type="nucleotide sequence ID" value="NZ_SODI01000001.1"/>
</dbReference>
<dbReference type="EMBL" id="SOHQ01000015">
    <property type="protein sequence ID" value="TFD80380.1"/>
    <property type="molecule type" value="Genomic_DNA"/>
</dbReference>
<evidence type="ECO:0000259" key="1">
    <source>
        <dbReference type="Pfam" id="PF25362"/>
    </source>
</evidence>
<organism evidence="2 3">
    <name type="scientific">Cryobacterium psychrophilum</name>
    <dbReference type="NCBI Taxonomy" id="41988"/>
    <lineage>
        <taxon>Bacteria</taxon>
        <taxon>Bacillati</taxon>
        <taxon>Actinomycetota</taxon>
        <taxon>Actinomycetes</taxon>
        <taxon>Micrococcales</taxon>
        <taxon>Microbacteriaceae</taxon>
        <taxon>Cryobacterium</taxon>
    </lineage>
</organism>
<comment type="caution">
    <text evidence="2">The sequence shown here is derived from an EMBL/GenBank/DDBJ whole genome shotgun (WGS) entry which is preliminary data.</text>
</comment>
<name>A0A4Y8KSI8_9MICO</name>